<sequence length="438" mass="48769">MTSSQTEHLLKSETQVVNDCSNTEEIEYIKQEIIDSLIATRASYESTSEGAVQVLNRSYDLNTSKYELIYHRDHACSMASATRTRSDRKQNFVMVRSSNGYIVVACRGTFSLSDIVQDAKVAKVPVPFTRKGRAHIGFLERALSLPIDLFLNLLRAGEKLVFTGHSLGGAVTSLVTIRILEALAAVPGHQKLVSDRVSCITFGTAPFANLELADYVNSRYRQYFHNLVSKHDAVPRAHNLLPQVFFPIAKWFVDMMSETCEVQTTKAILETVTGIPVVTMAHKLEQNMQCLWPLTQLFKFIIECAAGDEEALFFGHCGYLVLLDPEAQDSKSAIYIDKMESLGHEFWIEHKSVVDVLREHGLANHYACLVNNLSAIKGPACELKTGALIQPFTGILSLLSDLSSRSVLRIPSVLCYLCSQSVLVRSDRAMLRVVGNEF</sequence>
<dbReference type="Proteomes" id="UP001162992">
    <property type="component" value="Chromosome 5"/>
</dbReference>
<proteinExistence type="predicted"/>
<keyword evidence="2" id="KW-1185">Reference proteome</keyword>
<reference evidence="2" key="1">
    <citation type="journal article" date="2024" name="Proc. Natl. Acad. Sci. U.S.A.">
        <title>Extraordinary preservation of gene collinearity over three hundred million years revealed in homosporous lycophytes.</title>
        <authorList>
            <person name="Li C."/>
            <person name="Wickell D."/>
            <person name="Kuo L.Y."/>
            <person name="Chen X."/>
            <person name="Nie B."/>
            <person name="Liao X."/>
            <person name="Peng D."/>
            <person name="Ji J."/>
            <person name="Jenkins J."/>
            <person name="Williams M."/>
            <person name="Shu S."/>
            <person name="Plott C."/>
            <person name="Barry K."/>
            <person name="Rajasekar S."/>
            <person name="Grimwood J."/>
            <person name="Han X."/>
            <person name="Sun S."/>
            <person name="Hou Z."/>
            <person name="He W."/>
            <person name="Dai G."/>
            <person name="Sun C."/>
            <person name="Schmutz J."/>
            <person name="Leebens-Mack J.H."/>
            <person name="Li F.W."/>
            <person name="Wang L."/>
        </authorList>
    </citation>
    <scope>NUCLEOTIDE SEQUENCE [LARGE SCALE GENOMIC DNA]</scope>
    <source>
        <strain evidence="2">cv. PW_Plant_1</strain>
    </source>
</reference>
<dbReference type="EMBL" id="CM055096">
    <property type="protein sequence ID" value="KAJ7554684.1"/>
    <property type="molecule type" value="Genomic_DNA"/>
</dbReference>
<gene>
    <name evidence="1" type="ORF">O6H91_05G004400</name>
</gene>
<evidence type="ECO:0000313" key="1">
    <source>
        <dbReference type="EMBL" id="KAJ7554684.1"/>
    </source>
</evidence>
<accession>A0ACC2DK55</accession>
<protein>
    <submittedName>
        <fullName evidence="1">Uncharacterized protein</fullName>
    </submittedName>
</protein>
<name>A0ACC2DK55_DIPCM</name>
<organism evidence="1 2">
    <name type="scientific">Diphasiastrum complanatum</name>
    <name type="common">Issler's clubmoss</name>
    <name type="synonym">Lycopodium complanatum</name>
    <dbReference type="NCBI Taxonomy" id="34168"/>
    <lineage>
        <taxon>Eukaryota</taxon>
        <taxon>Viridiplantae</taxon>
        <taxon>Streptophyta</taxon>
        <taxon>Embryophyta</taxon>
        <taxon>Tracheophyta</taxon>
        <taxon>Lycopodiopsida</taxon>
        <taxon>Lycopodiales</taxon>
        <taxon>Lycopodiaceae</taxon>
        <taxon>Lycopodioideae</taxon>
        <taxon>Diphasiastrum</taxon>
    </lineage>
</organism>
<evidence type="ECO:0000313" key="2">
    <source>
        <dbReference type="Proteomes" id="UP001162992"/>
    </source>
</evidence>
<comment type="caution">
    <text evidence="1">The sequence shown here is derived from an EMBL/GenBank/DDBJ whole genome shotgun (WGS) entry which is preliminary data.</text>
</comment>